<name>A0ABT6D2C4_9LACO</name>
<accession>A0ABT6D2C4</accession>
<comment type="caution">
    <text evidence="1">The sequence shown here is derived from an EMBL/GenBank/DDBJ whole genome shotgun (WGS) entry which is preliminary data.</text>
</comment>
<keyword evidence="2" id="KW-1185">Reference proteome</keyword>
<reference evidence="1" key="1">
    <citation type="submission" date="2023-03" db="EMBL/GenBank/DDBJ databases">
        <title>Comparative genomics of Weissella fermenti BK2, and weissella type species.</title>
        <authorList>
            <person name="Lee J.K."/>
            <person name="Baek J.H."/>
            <person name="Kim J.M."/>
            <person name="Choi D.G."/>
            <person name="Jeon C.O."/>
        </authorList>
    </citation>
    <scope>NUCLEOTIDE SEQUENCE</scope>
    <source>
        <strain evidence="1">BK2</strain>
    </source>
</reference>
<sequence length="192" mass="21592">MARKKSVAATIEQQTVEFSVARDGGDGFYRRRVWSQEGTRYLVIDSYSAVTARDVIEGALSDLLIDTNIRHMDLRAAEVLQFHAFSQQPVRITNDSLHTHGGEESRVRLALQEVLPNVDKIIMATGVLSRRYVVGEERVTAILNEIEEEGKSDVVEWIVAPTSQLPASPTQRAVRQVDYSILETDVDYHPIQ</sequence>
<proteinExistence type="predicted"/>
<organism evidence="1 2">
    <name type="scientific">Weissella fermenti</name>
    <dbReference type="NCBI Taxonomy" id="2987699"/>
    <lineage>
        <taxon>Bacteria</taxon>
        <taxon>Bacillati</taxon>
        <taxon>Bacillota</taxon>
        <taxon>Bacilli</taxon>
        <taxon>Lactobacillales</taxon>
        <taxon>Lactobacillaceae</taxon>
        <taxon>Weissella</taxon>
    </lineage>
</organism>
<protein>
    <submittedName>
        <fullName evidence="1">Uncharacterized protein</fullName>
    </submittedName>
</protein>
<evidence type="ECO:0000313" key="2">
    <source>
        <dbReference type="Proteomes" id="UP001146336"/>
    </source>
</evidence>
<dbReference type="RefSeq" id="WP_199404567.1">
    <property type="nucleotide sequence ID" value="NZ_JAOZFC020000001.1"/>
</dbReference>
<dbReference type="Proteomes" id="UP001146336">
    <property type="component" value="Unassembled WGS sequence"/>
</dbReference>
<gene>
    <name evidence="1" type="ORF">OIT47_005040</name>
</gene>
<evidence type="ECO:0000313" key="1">
    <source>
        <dbReference type="EMBL" id="MDF9299653.1"/>
    </source>
</evidence>
<dbReference type="EMBL" id="JAOZFC020000001">
    <property type="protein sequence ID" value="MDF9299653.1"/>
    <property type="molecule type" value="Genomic_DNA"/>
</dbReference>